<dbReference type="SMART" id="SM01345">
    <property type="entry name" value="Rapamycin_bind"/>
    <property type="match status" value="1"/>
</dbReference>
<reference evidence="16" key="2">
    <citation type="submission" date="2015-01" db="EMBL/GenBank/DDBJ databases">
        <title>Evolutionary Origins and Diversification of the Mycorrhizal Mutualists.</title>
        <authorList>
            <consortium name="DOE Joint Genome Institute"/>
            <consortium name="Mycorrhizal Genomics Consortium"/>
            <person name="Kohler A."/>
            <person name="Kuo A."/>
            <person name="Nagy L.G."/>
            <person name="Floudas D."/>
            <person name="Copeland A."/>
            <person name="Barry K.W."/>
            <person name="Cichocki N."/>
            <person name="Veneault-Fourrey C."/>
            <person name="LaButti K."/>
            <person name="Lindquist E.A."/>
            <person name="Lipzen A."/>
            <person name="Lundell T."/>
            <person name="Morin E."/>
            <person name="Murat C."/>
            <person name="Riley R."/>
            <person name="Ohm R."/>
            <person name="Sun H."/>
            <person name="Tunlid A."/>
            <person name="Henrissat B."/>
            <person name="Grigoriev I.V."/>
            <person name="Hibbett D.S."/>
            <person name="Martin F."/>
        </authorList>
    </citation>
    <scope>NUCLEOTIDE SEQUENCE [LARGE SCALE GENOMIC DNA]</scope>
    <source>
        <strain evidence="16">MUT 4182</strain>
    </source>
</reference>
<dbReference type="PANTHER" id="PTHR11139">
    <property type="entry name" value="ATAXIA TELANGIECTASIA MUTATED ATM -RELATED"/>
    <property type="match status" value="1"/>
</dbReference>
<dbReference type="GO" id="GO:0004674">
    <property type="term" value="F:protein serine/threonine kinase activity"/>
    <property type="evidence" value="ECO:0007669"/>
    <property type="project" value="UniProtKB-KW"/>
</dbReference>
<evidence type="ECO:0000313" key="15">
    <source>
        <dbReference type="EMBL" id="KIO24702.1"/>
    </source>
</evidence>
<dbReference type="InterPro" id="IPR011989">
    <property type="entry name" value="ARM-like"/>
</dbReference>
<dbReference type="Pfam" id="PF02260">
    <property type="entry name" value="FATC"/>
    <property type="match status" value="1"/>
</dbReference>
<keyword evidence="7 11" id="KW-0067">ATP-binding</keyword>
<dbReference type="PANTHER" id="PTHR11139:SF9">
    <property type="entry name" value="SERINE_THREONINE-PROTEIN KINASE MTOR"/>
    <property type="match status" value="1"/>
</dbReference>
<dbReference type="PROSITE" id="PS50290">
    <property type="entry name" value="PI3_4_KINASE_3"/>
    <property type="match status" value="1"/>
</dbReference>
<dbReference type="SUPFAM" id="SSF47212">
    <property type="entry name" value="FKBP12-rapamycin-binding domain of FKBP-rapamycin-associated protein (FRAP)"/>
    <property type="match status" value="1"/>
</dbReference>
<name>A0A0C3LTJ0_9AGAM</name>
<dbReference type="GO" id="GO:0044877">
    <property type="term" value="F:protein-containing complex binding"/>
    <property type="evidence" value="ECO:0007669"/>
    <property type="project" value="InterPro"/>
</dbReference>
<reference evidence="15 16" key="1">
    <citation type="submission" date="2014-04" db="EMBL/GenBank/DDBJ databases">
        <authorList>
            <consortium name="DOE Joint Genome Institute"/>
            <person name="Kuo A."/>
            <person name="Girlanda M."/>
            <person name="Perotto S."/>
            <person name="Kohler A."/>
            <person name="Nagy L.G."/>
            <person name="Floudas D."/>
            <person name="Copeland A."/>
            <person name="Barry K.W."/>
            <person name="Cichocki N."/>
            <person name="Veneault-Fourrey C."/>
            <person name="LaButti K."/>
            <person name="Lindquist E.A."/>
            <person name="Lipzen A."/>
            <person name="Lundell T."/>
            <person name="Morin E."/>
            <person name="Murat C."/>
            <person name="Sun H."/>
            <person name="Tunlid A."/>
            <person name="Henrissat B."/>
            <person name="Grigoriev I.V."/>
            <person name="Hibbett D.S."/>
            <person name="Martin F."/>
            <person name="Nordberg H.P."/>
            <person name="Cantor M.N."/>
            <person name="Hua S.X."/>
        </authorList>
    </citation>
    <scope>NUCLEOTIDE SEQUENCE [LARGE SCALE GENOMIC DNA]</scope>
    <source>
        <strain evidence="15 16">MUT 4182</strain>
    </source>
</reference>
<dbReference type="FunFam" id="1.20.120.150:FF:000001">
    <property type="entry name" value="Serine/threonine-protein kinase TOR"/>
    <property type="match status" value="1"/>
</dbReference>
<dbReference type="Gene3D" id="1.25.40.10">
    <property type="entry name" value="Tetratricopeptide repeat domain"/>
    <property type="match status" value="1"/>
</dbReference>
<dbReference type="FunFam" id="1.10.1070.11:FF:000029">
    <property type="entry name" value="Serine/threonine-protein kinase TOR"/>
    <property type="match status" value="1"/>
</dbReference>
<evidence type="ECO:0000259" key="13">
    <source>
        <dbReference type="PROSITE" id="PS51189"/>
    </source>
</evidence>
<dbReference type="InterPro" id="IPR050517">
    <property type="entry name" value="DDR_Repair_Kinase"/>
</dbReference>
<dbReference type="Gene3D" id="3.30.1010.10">
    <property type="entry name" value="Phosphatidylinositol 3-kinase Catalytic Subunit, Chain A, domain 4"/>
    <property type="match status" value="1"/>
</dbReference>
<keyword evidence="3 11" id="KW-0808">Transferase</keyword>
<dbReference type="InterPro" id="IPR014009">
    <property type="entry name" value="PIK_FAT"/>
</dbReference>
<dbReference type="GO" id="GO:0031931">
    <property type="term" value="C:TORC1 complex"/>
    <property type="evidence" value="ECO:0007669"/>
    <property type="project" value="TreeGrafter"/>
</dbReference>
<dbReference type="InterPro" id="IPR011009">
    <property type="entry name" value="Kinase-like_dom_sf"/>
</dbReference>
<dbReference type="InterPro" id="IPR000403">
    <property type="entry name" value="PI3/4_kinase_cat_dom"/>
</dbReference>
<dbReference type="Pfam" id="PF00454">
    <property type="entry name" value="PI3_PI4_kinase"/>
    <property type="match status" value="1"/>
</dbReference>
<comment type="similarity">
    <text evidence="1 11">Belongs to the PI3/PI4-kinase family.</text>
</comment>
<evidence type="ECO:0000256" key="10">
    <source>
        <dbReference type="ARBA" id="ARBA00048679"/>
    </source>
</evidence>
<dbReference type="Pfam" id="PF11865">
    <property type="entry name" value="mTOR_dom"/>
    <property type="match status" value="1"/>
</dbReference>
<dbReference type="PROSITE" id="PS51190">
    <property type="entry name" value="FATC"/>
    <property type="match status" value="1"/>
</dbReference>
<dbReference type="FunFam" id="3.30.1010.10:FF:000006">
    <property type="entry name" value="Serine/threonine-protein kinase TOR"/>
    <property type="match status" value="1"/>
</dbReference>
<dbReference type="InterPro" id="IPR003152">
    <property type="entry name" value="FATC_dom"/>
</dbReference>
<dbReference type="FunFam" id="1.25.10.10:FF:000371">
    <property type="entry name" value="Serine/threonine-protein kinase TOR"/>
    <property type="match status" value="1"/>
</dbReference>
<dbReference type="GO" id="GO:0016242">
    <property type="term" value="P:negative regulation of macroautophagy"/>
    <property type="evidence" value="ECO:0007669"/>
    <property type="project" value="TreeGrafter"/>
</dbReference>
<evidence type="ECO:0000256" key="1">
    <source>
        <dbReference type="ARBA" id="ARBA00011031"/>
    </source>
</evidence>
<dbReference type="InterPro" id="IPR011990">
    <property type="entry name" value="TPR-like_helical_dom_sf"/>
</dbReference>
<dbReference type="SUPFAM" id="SSF56112">
    <property type="entry name" value="Protein kinase-like (PK-like)"/>
    <property type="match status" value="1"/>
</dbReference>
<evidence type="ECO:0000256" key="9">
    <source>
        <dbReference type="ARBA" id="ARBA00047899"/>
    </source>
</evidence>
<gene>
    <name evidence="15" type="ORF">M407DRAFT_212250</name>
</gene>
<dbReference type="InterPro" id="IPR026683">
    <property type="entry name" value="TOR_cat"/>
</dbReference>
<keyword evidence="4" id="KW-0677">Repeat</keyword>
<evidence type="ECO:0000256" key="5">
    <source>
        <dbReference type="ARBA" id="ARBA00022741"/>
    </source>
</evidence>
<dbReference type="InterPro" id="IPR018936">
    <property type="entry name" value="PI3/4_kinase_CS"/>
</dbReference>
<dbReference type="InterPro" id="IPR016024">
    <property type="entry name" value="ARM-type_fold"/>
</dbReference>
<evidence type="ECO:0000256" key="7">
    <source>
        <dbReference type="ARBA" id="ARBA00022840"/>
    </source>
</evidence>
<dbReference type="GO" id="GO:0005634">
    <property type="term" value="C:nucleus"/>
    <property type="evidence" value="ECO:0007669"/>
    <property type="project" value="TreeGrafter"/>
</dbReference>
<dbReference type="SMART" id="SM01343">
    <property type="entry name" value="FATC"/>
    <property type="match status" value="1"/>
</dbReference>
<dbReference type="OrthoDB" id="381190at2759"/>
<sequence length="2347" mass="264234">MSAPEPAGGQDGVLNRIFTGLKHRDEGIRKQAADELGDYVARSVAEMSSEGVSRLWNDHLNHRLFHLIHSNNVPEMLGGIAAIDTLLSIEGPESPEAKKNLYRLYNYVKYCLPWNDMNVMIAASKTLGRIAEIGGSAFGDHFVDFEVPRALQLLSGDKENGRYAAVLILRELARHTPGHFYPYVTLVVEKIWIVLRDIKPAVREGASELLAACLDIVLKREGDKEDVQLPIFNKLYHEAQTGFRTGGGDTAHGSLLAVRELFTHAGSYMRHNFQEAADTILNYRDHKDPLIRRTVIYLIPTLALYWTDAFTDKQLHKAMGHLLSQLKKNEKDLAFEAIGHVASAVGSDMKVFLEPIMTNVKDAFTVRGKKGAPSEEAVFHCLAMLAEAVGPNLTKLLHDQLDLMFQCGLSEPFVTALVSISKHIPPLLKTIQERLLDLLSVILSGYNYKPLGAPAAVVRVDLAPTPRDPTLGPGSSAAKTPEVLTLALETLSSFDFTGHVLNEFVRACALPYLDHDSADVRKAAALCCCKLYVRDPICYQQSTHSIEVISDVLGKLITLAIADPDASIRQTVLSSLDRRFDRHLAQAENVRSLFVALNDESYQNRDTAVLMIGRLANYNPACVMPSLRKALIQLLTELEYSTVLKSKEESAKLLSSLISASQRLIKPYALPMLKVLLPKARDPAPLVASNVLTCLGELALVGGKEIQDHVPQLMALIIDTLQDPASIGKRDAALTTLGQLCSNTGYVIQPLLDYPQLLDLLGKILKAEPKAPPTVRREALKAMGILGALDPYKRQTKVVDDAHSEPSRPTSVTDVAVALNTTGPTSEEYYQAVVINALLKVLKDPSLIQSHHSVIEAIMAIFKTQGLKCISFLPQIIPAFFSVIRQPAPRMQEFHLQQLAILVYIIKQHIRNYLADVLDMVKELWSNPSLEFHVVNLIESLARALNAEFKPFVATVLPPMIKLLEGDVGARLPTGVRVFQAIYAFGPNVEEFLHLIIPTTMKIIERQELPGGLRIAALKALDGLSRKVNFSDHAGRILHPLARVLSGSSQPDYKNQVMDLLCVLMVQLGSDYAIFVPMMSKIILKHRIEHHRYDSLVTRLLKGERISLESVPPEPWLETKLEPQAQAEISRMVVNQQHLKEAWDVSQVSTREEWLEWLRRLAVEFMKESPSHALRACKSLAETYSPLARELFNPAFVSCWTELFDSYQANLVRCIEHAITAPNVPAELIHTLLNLAEFMEHDDRPLPIDIQTLGEYAMTYHAYAKALHYKEIQFFSEPNSTAIIESLINVNTKLQQHDAAWGTLIAARDRHDMTRHEEWYEKLGRWGDALDAYNRRLDEDPDNSEIIIGRMRCLHALGDWEDLSDAVQNKWNHAGQDERQQIAPLAAAAAWSLQQWDLMDDYIQAMKSESADRYFYRAILAVHRNQPAKAIQQISKARDQLDPELTAMVSESYGRAYNIVVRVQMLSELEEILAYKGWDESHQFDKMESMKKTWMKRLSGCQPEVEVWQRILQVRTLVLDPGEDNTMWIKFANLCRKSDRMALAEKTLNSLMPGPEKGGDQTVSPAVLYSHLKFLWASGKRAESLMWISNFAERLAADIPASALPHKEVLERILARCYLKQGQWHQGMQNTWNPSNIRSILKSYHLATQHDKTWYKAWHTWALANYEVIDFLETNSSAEEVSASSLVGYIVNSIQGFFKSIALRQNNSLQDTLRLLTLWFKFGSHEAISLAMEDGFNQVSIDTWLEVIPQIIARIQMPSNSIRRLISWLLTEVGKCHAQALIYALTVASKSSNEVRVSAATSIMDRMREHSPIIVNEAAVVSKELIRVAILWHELWHEGLEEASRLYFSDRNPDAMIACLAPLHDMIEAGAATIRETSFIQAFGRDLGDARAATRRFQTYGDPADLNRAWDIYYNAMERQLPQLTSLDLQYVSPMLLQSRNLELAVPGTYHSGRDIVKIASFAPTLSVITSKQRPRRLSIKGSDGRDYQYVLKGHEDLRQDERVMQLFGLVNTLLAVDTASFKRHLHIQRYSIIPLAPNAGLGGWVQDSDTLHVLVRDYRESRKILLNIEYRLMLQMAPDYENLCLMQKVEVFEYALDNTTGQDLYTVLWLKSANSEAWLDRRSSYTRSLALNSMVGHILGLGDRHPSNILLNRVTGQVVHIDFGDCFEVAMTREKYPEKIPFRLTRMLTHAMEVSGIHGSFKNTCEISMTVLRANSESLLAVLETFIWDPLLSWRLVQDRDAQQQTYQDPAATAAHGLAPRRRVNENVIFDEGADDPAALNQQRNKKALEAIRRVRDKLTGNDFANPKDPRPQRPLSVPAQVDALIAQATSLENLCQCFSGWCAFW</sequence>
<evidence type="ECO:0000256" key="6">
    <source>
        <dbReference type="ARBA" id="ARBA00022777"/>
    </source>
</evidence>
<dbReference type="Pfam" id="PF23593">
    <property type="entry name" value="HEAT_ATR"/>
    <property type="match status" value="1"/>
</dbReference>
<dbReference type="GO" id="GO:0038202">
    <property type="term" value="P:TORC1 signaling"/>
    <property type="evidence" value="ECO:0007669"/>
    <property type="project" value="TreeGrafter"/>
</dbReference>
<keyword evidence="2 11" id="KW-0723">Serine/threonine-protein kinase</keyword>
<dbReference type="EC" id="2.7.11.1" evidence="11"/>
<dbReference type="Proteomes" id="UP000054248">
    <property type="component" value="Unassembled WGS sequence"/>
</dbReference>
<evidence type="ECO:0000256" key="4">
    <source>
        <dbReference type="ARBA" id="ARBA00022737"/>
    </source>
</evidence>
<dbReference type="GO" id="GO:0106310">
    <property type="term" value="F:protein serine kinase activity"/>
    <property type="evidence" value="ECO:0007669"/>
    <property type="project" value="RHEA"/>
</dbReference>
<proteinExistence type="inferred from homology"/>
<dbReference type="EMBL" id="KN823056">
    <property type="protein sequence ID" value="KIO24702.1"/>
    <property type="molecule type" value="Genomic_DNA"/>
</dbReference>
<evidence type="ECO:0000313" key="16">
    <source>
        <dbReference type="Proteomes" id="UP000054248"/>
    </source>
</evidence>
<dbReference type="SMART" id="SM00146">
    <property type="entry name" value="PI3Kc"/>
    <property type="match status" value="1"/>
</dbReference>
<dbReference type="CDD" id="cd05169">
    <property type="entry name" value="PIKKc_TOR"/>
    <property type="match status" value="1"/>
</dbReference>
<keyword evidence="8" id="KW-0131">Cell cycle</keyword>
<dbReference type="SUPFAM" id="SSF48371">
    <property type="entry name" value="ARM repeat"/>
    <property type="match status" value="2"/>
</dbReference>
<evidence type="ECO:0000256" key="8">
    <source>
        <dbReference type="ARBA" id="ARBA00023306"/>
    </source>
</evidence>
<dbReference type="InterPro" id="IPR036940">
    <property type="entry name" value="PI3/4_kinase_cat_sf"/>
</dbReference>
<accession>A0A0C3LTJ0</accession>
<feature type="domain" description="PI3K/PI4K catalytic" evidence="12">
    <location>
        <begin position="1962"/>
        <end position="2274"/>
    </location>
</feature>
<dbReference type="Gene3D" id="1.10.1070.11">
    <property type="entry name" value="Phosphatidylinositol 3-/4-kinase, catalytic domain"/>
    <property type="match status" value="1"/>
</dbReference>
<dbReference type="Gene3D" id="1.25.10.10">
    <property type="entry name" value="Leucine-rich Repeat Variant"/>
    <property type="match status" value="3"/>
</dbReference>
<dbReference type="InterPro" id="IPR003151">
    <property type="entry name" value="PIK-rel_kinase_FAT"/>
</dbReference>
<dbReference type="InterPro" id="IPR057564">
    <property type="entry name" value="HEAT_ATR"/>
</dbReference>
<evidence type="ECO:0000256" key="2">
    <source>
        <dbReference type="ARBA" id="ARBA00022527"/>
    </source>
</evidence>
<keyword evidence="6 11" id="KW-0418">Kinase</keyword>
<dbReference type="InterPro" id="IPR036738">
    <property type="entry name" value="FRB_sf"/>
</dbReference>
<protein>
    <recommendedName>
        <fullName evidence="11">Serine/threonine-protein kinase TOR</fullName>
        <ecNumber evidence="11">2.7.11.1</ecNumber>
    </recommendedName>
</protein>
<keyword evidence="16" id="KW-1185">Reference proteome</keyword>
<dbReference type="InterPro" id="IPR009076">
    <property type="entry name" value="FRB_dom"/>
</dbReference>
<evidence type="ECO:0000256" key="11">
    <source>
        <dbReference type="RuleBase" id="RU364109"/>
    </source>
</evidence>
<keyword evidence="5 11" id="KW-0547">Nucleotide-binding</keyword>
<dbReference type="PROSITE" id="PS00916">
    <property type="entry name" value="PI3_4_KINASE_2"/>
    <property type="match status" value="1"/>
</dbReference>
<evidence type="ECO:0000259" key="14">
    <source>
        <dbReference type="PROSITE" id="PS51190"/>
    </source>
</evidence>
<dbReference type="PROSITE" id="PS51189">
    <property type="entry name" value="FAT"/>
    <property type="match status" value="1"/>
</dbReference>
<feature type="domain" description="FAT" evidence="13">
    <location>
        <begin position="1252"/>
        <end position="1791"/>
    </location>
</feature>
<dbReference type="Gene3D" id="1.20.120.150">
    <property type="entry name" value="FKBP12-rapamycin binding domain"/>
    <property type="match status" value="1"/>
</dbReference>
<dbReference type="STRING" id="1051891.A0A0C3LTJ0"/>
<dbReference type="GO" id="GO:0005524">
    <property type="term" value="F:ATP binding"/>
    <property type="evidence" value="ECO:0007669"/>
    <property type="project" value="UniProtKB-KW"/>
</dbReference>
<dbReference type="Pfam" id="PF08771">
    <property type="entry name" value="FRB_dom"/>
    <property type="match status" value="1"/>
</dbReference>
<comment type="catalytic activity">
    <reaction evidence="10">
        <text>L-seryl-[protein] + ATP = O-phospho-L-seryl-[protein] + ADP + H(+)</text>
        <dbReference type="Rhea" id="RHEA:17989"/>
        <dbReference type="Rhea" id="RHEA-COMP:9863"/>
        <dbReference type="Rhea" id="RHEA-COMP:11604"/>
        <dbReference type="ChEBI" id="CHEBI:15378"/>
        <dbReference type="ChEBI" id="CHEBI:29999"/>
        <dbReference type="ChEBI" id="CHEBI:30616"/>
        <dbReference type="ChEBI" id="CHEBI:83421"/>
        <dbReference type="ChEBI" id="CHEBI:456216"/>
        <dbReference type="EC" id="2.7.11.1"/>
    </reaction>
</comment>
<dbReference type="PROSITE" id="PS00915">
    <property type="entry name" value="PI3_4_KINASE_1"/>
    <property type="match status" value="1"/>
</dbReference>
<feature type="domain" description="FATC" evidence="14">
    <location>
        <begin position="2315"/>
        <end position="2347"/>
    </location>
</feature>
<organism evidence="15 16">
    <name type="scientific">Tulasnella calospora MUT 4182</name>
    <dbReference type="NCBI Taxonomy" id="1051891"/>
    <lineage>
        <taxon>Eukaryota</taxon>
        <taxon>Fungi</taxon>
        <taxon>Dikarya</taxon>
        <taxon>Basidiomycota</taxon>
        <taxon>Agaricomycotina</taxon>
        <taxon>Agaricomycetes</taxon>
        <taxon>Cantharellales</taxon>
        <taxon>Tulasnellaceae</taxon>
        <taxon>Tulasnella</taxon>
    </lineage>
</organism>
<dbReference type="GO" id="GO:0005886">
    <property type="term" value="C:plasma membrane"/>
    <property type="evidence" value="ECO:0007669"/>
    <property type="project" value="UniProtKB-ARBA"/>
</dbReference>
<comment type="catalytic activity">
    <reaction evidence="9 11">
        <text>L-threonyl-[protein] + ATP = O-phospho-L-threonyl-[protein] + ADP + H(+)</text>
        <dbReference type="Rhea" id="RHEA:46608"/>
        <dbReference type="Rhea" id="RHEA-COMP:11060"/>
        <dbReference type="Rhea" id="RHEA-COMP:11605"/>
        <dbReference type="ChEBI" id="CHEBI:15378"/>
        <dbReference type="ChEBI" id="CHEBI:30013"/>
        <dbReference type="ChEBI" id="CHEBI:30616"/>
        <dbReference type="ChEBI" id="CHEBI:61977"/>
        <dbReference type="ChEBI" id="CHEBI:456216"/>
        <dbReference type="EC" id="2.7.11.1"/>
    </reaction>
</comment>
<dbReference type="Pfam" id="PF02259">
    <property type="entry name" value="FAT"/>
    <property type="match status" value="1"/>
</dbReference>
<dbReference type="InterPro" id="IPR024585">
    <property type="entry name" value="mTOR_dom"/>
</dbReference>
<dbReference type="GO" id="GO:0080090">
    <property type="term" value="P:regulation of primary metabolic process"/>
    <property type="evidence" value="ECO:0007669"/>
    <property type="project" value="UniProtKB-ARBA"/>
</dbReference>
<dbReference type="HOGENOM" id="CLU_000178_7_1_1"/>
<evidence type="ECO:0000259" key="12">
    <source>
        <dbReference type="PROSITE" id="PS50290"/>
    </source>
</evidence>
<dbReference type="GO" id="GO:0005737">
    <property type="term" value="C:cytoplasm"/>
    <property type="evidence" value="ECO:0007669"/>
    <property type="project" value="TreeGrafter"/>
</dbReference>
<dbReference type="GO" id="GO:0031932">
    <property type="term" value="C:TORC2 complex"/>
    <property type="evidence" value="ECO:0007669"/>
    <property type="project" value="TreeGrafter"/>
</dbReference>
<dbReference type="SMART" id="SM01346">
    <property type="entry name" value="DUF3385"/>
    <property type="match status" value="1"/>
</dbReference>
<evidence type="ECO:0000256" key="3">
    <source>
        <dbReference type="ARBA" id="ARBA00022679"/>
    </source>
</evidence>